<feature type="domain" description="Pseudouridine synthase RsuA/RluA-like" evidence="2">
    <location>
        <begin position="25"/>
        <end position="174"/>
    </location>
</feature>
<dbReference type="EMBL" id="JACHVC010000013">
    <property type="protein sequence ID" value="MBC2607672.1"/>
    <property type="molecule type" value="Genomic_DNA"/>
</dbReference>
<gene>
    <name evidence="3" type="ORF">H5P27_16590</name>
</gene>
<evidence type="ECO:0000256" key="1">
    <source>
        <dbReference type="ARBA" id="ARBA00010876"/>
    </source>
</evidence>
<organism evidence="3 4">
    <name type="scientific">Pelagicoccus albus</name>
    <dbReference type="NCBI Taxonomy" id="415222"/>
    <lineage>
        <taxon>Bacteria</taxon>
        <taxon>Pseudomonadati</taxon>
        <taxon>Verrucomicrobiota</taxon>
        <taxon>Opitutia</taxon>
        <taxon>Puniceicoccales</taxon>
        <taxon>Pelagicoccaceae</taxon>
        <taxon>Pelagicoccus</taxon>
    </lineage>
</organism>
<dbReference type="GO" id="GO:0140098">
    <property type="term" value="F:catalytic activity, acting on RNA"/>
    <property type="evidence" value="ECO:0007669"/>
    <property type="project" value="UniProtKB-ARBA"/>
</dbReference>
<dbReference type="Proteomes" id="UP000526501">
    <property type="component" value="Unassembled WGS sequence"/>
</dbReference>
<dbReference type="AlphaFoldDB" id="A0A7X1EBD0"/>
<dbReference type="InterPro" id="IPR020103">
    <property type="entry name" value="PsdUridine_synth_cat_dom_sf"/>
</dbReference>
<protein>
    <submittedName>
        <fullName evidence="3">RNA pseudouridine synthase</fullName>
    </submittedName>
</protein>
<dbReference type="InterPro" id="IPR050188">
    <property type="entry name" value="RluA_PseudoU_synthase"/>
</dbReference>
<dbReference type="RefSeq" id="WP_185661543.1">
    <property type="nucleotide sequence ID" value="NZ_CAWPOO010000013.1"/>
</dbReference>
<dbReference type="PANTHER" id="PTHR21600:SF87">
    <property type="entry name" value="RNA PSEUDOURIDYLATE SYNTHASE DOMAIN-CONTAINING PROTEIN 1"/>
    <property type="match status" value="1"/>
</dbReference>
<reference evidence="3 4" key="1">
    <citation type="submission" date="2020-07" db="EMBL/GenBank/DDBJ databases">
        <authorList>
            <person name="Feng X."/>
        </authorList>
    </citation>
    <scope>NUCLEOTIDE SEQUENCE [LARGE SCALE GENOMIC DNA]</scope>
    <source>
        <strain evidence="3 4">JCM23202</strain>
    </source>
</reference>
<evidence type="ECO:0000313" key="3">
    <source>
        <dbReference type="EMBL" id="MBC2607672.1"/>
    </source>
</evidence>
<evidence type="ECO:0000313" key="4">
    <source>
        <dbReference type="Proteomes" id="UP000526501"/>
    </source>
</evidence>
<evidence type="ECO:0000259" key="2">
    <source>
        <dbReference type="Pfam" id="PF00849"/>
    </source>
</evidence>
<dbReference type="SUPFAM" id="SSF55120">
    <property type="entry name" value="Pseudouridine synthase"/>
    <property type="match status" value="1"/>
</dbReference>
<dbReference type="Gene3D" id="3.30.2350.10">
    <property type="entry name" value="Pseudouridine synthase"/>
    <property type="match status" value="1"/>
</dbReference>
<dbReference type="InterPro" id="IPR006145">
    <property type="entry name" value="PsdUridine_synth_RsuA/RluA"/>
</dbReference>
<comment type="caution">
    <text evidence="3">The sequence shown here is derived from an EMBL/GenBank/DDBJ whole genome shotgun (WGS) entry which is preliminary data.</text>
</comment>
<keyword evidence="4" id="KW-1185">Reference proteome</keyword>
<proteinExistence type="inferred from homology"/>
<dbReference type="Pfam" id="PF00849">
    <property type="entry name" value="PseudoU_synth_2"/>
    <property type="match status" value="1"/>
</dbReference>
<dbReference type="GO" id="GO:0000455">
    <property type="term" value="P:enzyme-directed rRNA pseudouridine synthesis"/>
    <property type="evidence" value="ECO:0007669"/>
    <property type="project" value="TreeGrafter"/>
</dbReference>
<name>A0A7X1EBD0_9BACT</name>
<dbReference type="PANTHER" id="PTHR21600">
    <property type="entry name" value="MITOCHONDRIAL RNA PSEUDOURIDINE SYNTHASE"/>
    <property type="match status" value="1"/>
</dbReference>
<dbReference type="CDD" id="cd02869">
    <property type="entry name" value="PseudoU_synth_RluA_like"/>
    <property type="match status" value="1"/>
</dbReference>
<dbReference type="GO" id="GO:0009982">
    <property type="term" value="F:pseudouridine synthase activity"/>
    <property type="evidence" value="ECO:0007669"/>
    <property type="project" value="InterPro"/>
</dbReference>
<accession>A0A7X1EBD0</accession>
<dbReference type="GO" id="GO:0003723">
    <property type="term" value="F:RNA binding"/>
    <property type="evidence" value="ECO:0007669"/>
    <property type="project" value="InterPro"/>
</dbReference>
<comment type="similarity">
    <text evidence="1">Belongs to the pseudouridine synthase RluA family.</text>
</comment>
<sequence>MPATEWGWLVTPEELEDWILQNDDHVLLVNKPALLVCHPSKNGPWSSLAGACREYTQSDRSHLVSRLDRETSGIVLFAKHRLKSRHLQMALERRKVSKTYLAILEGELSEETLVDAPLGPDTQSIVHSKNTVKRDGRRQDAQTRYTPLFSNGRYTLAKVDPITGRKHQIRAHALHIGHHIVGDKLYGPDEGLFLDFIEDGWTDKMAQILPLNRHALHAYRMVFELETGTETYIAPLTADLIEFCEQKLGLPKDKLDEIISEL</sequence>